<evidence type="ECO:0000259" key="4">
    <source>
        <dbReference type="PROSITE" id="PS50887"/>
    </source>
</evidence>
<dbReference type="PROSITE" id="PS50887">
    <property type="entry name" value="GGDEF"/>
    <property type="match status" value="1"/>
</dbReference>
<dbReference type="PROSITE" id="PS50883">
    <property type="entry name" value="EAL"/>
    <property type="match status" value="1"/>
</dbReference>
<dbReference type="CDD" id="cd00130">
    <property type="entry name" value="PAS"/>
    <property type="match status" value="1"/>
</dbReference>
<proteinExistence type="predicted"/>
<dbReference type="InterPro" id="IPR029787">
    <property type="entry name" value="Nucleotide_cyclase"/>
</dbReference>
<keyword evidence="2" id="KW-1133">Transmembrane helix</keyword>
<dbReference type="InterPro" id="IPR013655">
    <property type="entry name" value="PAS_fold_3"/>
</dbReference>
<dbReference type="RefSeq" id="WP_077118952.1">
    <property type="nucleotide sequence ID" value="NZ_FMUE01000003.1"/>
</dbReference>
<dbReference type="Pfam" id="PF00990">
    <property type="entry name" value="GGDEF"/>
    <property type="match status" value="1"/>
</dbReference>
<feature type="coiled-coil region" evidence="1">
    <location>
        <begin position="438"/>
        <end position="472"/>
    </location>
</feature>
<dbReference type="InterPro" id="IPR035965">
    <property type="entry name" value="PAS-like_dom_sf"/>
</dbReference>
<dbReference type="SUPFAM" id="SSF55073">
    <property type="entry name" value="Nucleotide cyclase"/>
    <property type="match status" value="1"/>
</dbReference>
<evidence type="ECO:0000256" key="2">
    <source>
        <dbReference type="SAM" id="Phobius"/>
    </source>
</evidence>
<dbReference type="Gene3D" id="3.20.20.450">
    <property type="entry name" value="EAL domain"/>
    <property type="match status" value="1"/>
</dbReference>
<dbReference type="STRING" id="1907666.DSM25559_1630"/>
<dbReference type="FunFam" id="3.30.70.270:FF:000001">
    <property type="entry name" value="Diguanylate cyclase domain protein"/>
    <property type="match status" value="1"/>
</dbReference>
<dbReference type="NCBIfam" id="TIGR00254">
    <property type="entry name" value="GGDEF"/>
    <property type="match status" value="1"/>
</dbReference>
<feature type="domain" description="EAL" evidence="3">
    <location>
        <begin position="793"/>
        <end position="1044"/>
    </location>
</feature>
<dbReference type="Gene3D" id="3.30.450.20">
    <property type="entry name" value="PAS domain"/>
    <property type="match status" value="2"/>
</dbReference>
<feature type="domain" description="GGDEF" evidence="4">
    <location>
        <begin position="651"/>
        <end position="784"/>
    </location>
</feature>
<dbReference type="SUPFAM" id="SSF141868">
    <property type="entry name" value="EAL domain-like"/>
    <property type="match status" value="1"/>
</dbReference>
<evidence type="ECO:0000313" key="5">
    <source>
        <dbReference type="EMBL" id="SCX17761.1"/>
    </source>
</evidence>
<dbReference type="InterPro" id="IPR000014">
    <property type="entry name" value="PAS"/>
</dbReference>
<evidence type="ECO:0000256" key="1">
    <source>
        <dbReference type="SAM" id="Coils"/>
    </source>
</evidence>
<organism evidence="5 6">
    <name type="scientific">Agrobacterium rosae</name>
    <dbReference type="NCBI Taxonomy" id="1972867"/>
    <lineage>
        <taxon>Bacteria</taxon>
        <taxon>Pseudomonadati</taxon>
        <taxon>Pseudomonadota</taxon>
        <taxon>Alphaproteobacteria</taxon>
        <taxon>Hyphomicrobiales</taxon>
        <taxon>Rhizobiaceae</taxon>
        <taxon>Rhizobium/Agrobacterium group</taxon>
        <taxon>Agrobacterium</taxon>
    </lineage>
</organism>
<dbReference type="GO" id="GO:0003824">
    <property type="term" value="F:catalytic activity"/>
    <property type="evidence" value="ECO:0007669"/>
    <property type="project" value="UniProtKB-ARBA"/>
</dbReference>
<dbReference type="InterPro" id="IPR001633">
    <property type="entry name" value="EAL_dom"/>
</dbReference>
<dbReference type="InterPro" id="IPR035919">
    <property type="entry name" value="EAL_sf"/>
</dbReference>
<dbReference type="InterPro" id="IPR043128">
    <property type="entry name" value="Rev_trsase/Diguanyl_cyclase"/>
</dbReference>
<protein>
    <submittedName>
        <fullName evidence="5">Bacteriophytochrome cph2</fullName>
    </submittedName>
</protein>
<dbReference type="PANTHER" id="PTHR44757:SF2">
    <property type="entry name" value="BIOFILM ARCHITECTURE MAINTENANCE PROTEIN MBAA"/>
    <property type="match status" value="1"/>
</dbReference>
<feature type="transmembrane region" description="Helical" evidence="2">
    <location>
        <begin position="20"/>
        <end position="39"/>
    </location>
</feature>
<feature type="coiled-coil region" evidence="1">
    <location>
        <begin position="593"/>
        <end position="620"/>
    </location>
</feature>
<gene>
    <name evidence="5" type="primary">cph2_3</name>
    <name evidence="5" type="ORF">DSM25559_1630</name>
</gene>
<dbReference type="InterPro" id="IPR052155">
    <property type="entry name" value="Biofilm_reg_signaling"/>
</dbReference>
<dbReference type="CDD" id="cd01948">
    <property type="entry name" value="EAL"/>
    <property type="match status" value="1"/>
</dbReference>
<accession>A0A1R3TL61</accession>
<evidence type="ECO:0000259" key="3">
    <source>
        <dbReference type="PROSITE" id="PS50883"/>
    </source>
</evidence>
<dbReference type="Proteomes" id="UP000187891">
    <property type="component" value="Unassembled WGS sequence"/>
</dbReference>
<dbReference type="SUPFAM" id="SSF55785">
    <property type="entry name" value="PYP-like sensor domain (PAS domain)"/>
    <property type="match status" value="2"/>
</dbReference>
<feature type="transmembrane region" description="Helical" evidence="2">
    <location>
        <begin position="279"/>
        <end position="298"/>
    </location>
</feature>
<dbReference type="Pfam" id="PF00563">
    <property type="entry name" value="EAL"/>
    <property type="match status" value="1"/>
</dbReference>
<dbReference type="EMBL" id="FMUE01000003">
    <property type="protein sequence ID" value="SCX17761.1"/>
    <property type="molecule type" value="Genomic_DNA"/>
</dbReference>
<dbReference type="SMART" id="SM00267">
    <property type="entry name" value="GGDEF"/>
    <property type="match status" value="1"/>
</dbReference>
<evidence type="ECO:0000313" key="6">
    <source>
        <dbReference type="Proteomes" id="UP000187891"/>
    </source>
</evidence>
<dbReference type="Gene3D" id="3.30.70.270">
    <property type="match status" value="1"/>
</dbReference>
<dbReference type="CDD" id="cd01949">
    <property type="entry name" value="GGDEF"/>
    <property type="match status" value="1"/>
</dbReference>
<dbReference type="PANTHER" id="PTHR44757">
    <property type="entry name" value="DIGUANYLATE CYCLASE DGCP"/>
    <property type="match status" value="1"/>
</dbReference>
<keyword evidence="2" id="KW-0472">Membrane</keyword>
<name>A0A1R3TL61_9HYPH</name>
<dbReference type="SMART" id="SM00052">
    <property type="entry name" value="EAL"/>
    <property type="match status" value="1"/>
</dbReference>
<dbReference type="AlphaFoldDB" id="A0A1R3TL61"/>
<keyword evidence="2" id="KW-0812">Transmembrane</keyword>
<dbReference type="InterPro" id="IPR000160">
    <property type="entry name" value="GGDEF_dom"/>
</dbReference>
<sequence>MSFWANIGERLNEIVKRRIVAALLAMAMAGIMLGAFNLIDHRSAVSLREDLETHAKYALDVLHDSLVMRLSNDVSTLTSLGHYATFTSEGAQTELDKIADYQLQQSHHFIAIGFARGFQLEKLYTSQSAPDFPAAQISAMLSERLAKLAALPANERLPETQIFEPAAGGTILVIVTMPPATVTNAEKDELVLAVVDRRKLLHTIGYDTLAPLDGKSGDIRFEIRDTVTNEIVGQVLEPLHENPLVKSVDLPGSRWEIRATPASGWDAVKPYYRSLRTTLAIAAISMLLPIIVAALLLSERNRNIKTLRVRETKLLELSQRFKLAMDSSSIGIWEIENDTSRCYLDERAASLHGYPMLERRPLLTEWLTALVIEDRSKAARFFFNCSSGQQTSSEVYRVALPGGTVRYLRSAGSSYIKPDGSHQTTGILWDVTSDMIMAQKLREAKDNSDIKNAELELALHELSSREHELEELSGRLKLALESYNCGIWEAAHDYSSAVWNERMCELYGLPPEPERHVTRDDYLNCLHPDERPIALTNRLRDADDPDRVSTQRVVLADGSVRYVKAVGRLHENRDGTRKIVGIAFDVTADVLLSEQLSSAKDEAEARNTELEQAKTRIEHNALHDPLTGLANRRKLDQELDALSSPSSGERKRFAILHLDLDRFKQINDTLGHAAGDAVLIHAAQILTRNVREGDVVARIGGDEFVILIRQLNDKDNIKSIAAKIISDFSYPFDFDGFTCRCGVSIGIAFADVGSADARRTLINADLALYRAKATGRNRFEFFTQNLQAEIVNHKRTADEILAGLERGEFEAWYQPQFCANTLALTGVEALVRWRHPVRGILTPDKFLKIAEEINVVSMIDQIVLQHALQDKEIWRMKGIDVPRISVNVSVRRLHDDHLIDSLKQLAIKPGEITFELVEAIFLDENEDIATSNIERIKDLGIDIEIDDFGTGHTSIISLLRLKPKRLKIDRQLVMPILTSPQERSLVRSIVDIARSLGVETIAEGVETHDHAALLRQIGCDMLQGYAFSRPLPPEEFSDFAGGERWLKVS</sequence>
<dbReference type="Pfam" id="PF08447">
    <property type="entry name" value="PAS_3"/>
    <property type="match status" value="1"/>
</dbReference>
<reference evidence="6" key="1">
    <citation type="submission" date="2016-10" db="EMBL/GenBank/DDBJ databases">
        <authorList>
            <person name="Wibberg D."/>
        </authorList>
    </citation>
    <scope>NUCLEOTIDE SEQUENCE [LARGE SCALE GENOMIC DNA]</scope>
</reference>
<keyword evidence="1" id="KW-0175">Coiled coil</keyword>